<feature type="region of interest" description="Disordered" evidence="6">
    <location>
        <begin position="17"/>
        <end position="108"/>
    </location>
</feature>
<dbReference type="Proteomes" id="UP000030747">
    <property type="component" value="Unassembled WGS sequence"/>
</dbReference>
<dbReference type="VEuPathDB" id="ToxoDB:ETH_00024745"/>
<dbReference type="GO" id="GO:0005634">
    <property type="term" value="C:nucleus"/>
    <property type="evidence" value="ECO:0007669"/>
    <property type="project" value="UniProtKB-SubCell"/>
</dbReference>
<reference evidence="8" key="2">
    <citation type="submission" date="2013-10" db="EMBL/GenBank/DDBJ databases">
        <authorList>
            <person name="Aslett M."/>
        </authorList>
    </citation>
    <scope>NUCLEOTIDE SEQUENCE [LARGE SCALE GENOMIC DNA]</scope>
    <source>
        <strain evidence="8">Houghton</strain>
    </source>
</reference>
<gene>
    <name evidence="8" type="ORF">ETH_00024745</name>
</gene>
<feature type="compositionally biased region" description="Polar residues" evidence="6">
    <location>
        <begin position="37"/>
        <end position="57"/>
    </location>
</feature>
<dbReference type="GO" id="GO:0003700">
    <property type="term" value="F:DNA-binding transcription factor activity"/>
    <property type="evidence" value="ECO:0007669"/>
    <property type="project" value="InterPro"/>
</dbReference>
<accession>U6KP58</accession>
<feature type="compositionally biased region" description="Basic residues" evidence="6">
    <location>
        <begin position="756"/>
        <end position="766"/>
    </location>
</feature>
<dbReference type="VEuPathDB" id="ToxoDB:ETH2_0912100"/>
<evidence type="ECO:0000256" key="6">
    <source>
        <dbReference type="SAM" id="MobiDB-lite"/>
    </source>
</evidence>
<feature type="region of interest" description="Disordered" evidence="6">
    <location>
        <begin position="645"/>
        <end position="665"/>
    </location>
</feature>
<keyword evidence="4" id="KW-0804">Transcription</keyword>
<feature type="region of interest" description="Disordered" evidence="6">
    <location>
        <begin position="756"/>
        <end position="812"/>
    </location>
</feature>
<organism evidence="8 9">
    <name type="scientific">Eimeria tenella</name>
    <name type="common">Coccidian parasite</name>
    <dbReference type="NCBI Taxonomy" id="5802"/>
    <lineage>
        <taxon>Eukaryota</taxon>
        <taxon>Sar</taxon>
        <taxon>Alveolata</taxon>
        <taxon>Apicomplexa</taxon>
        <taxon>Conoidasida</taxon>
        <taxon>Coccidia</taxon>
        <taxon>Eucoccidiorida</taxon>
        <taxon>Eimeriorina</taxon>
        <taxon>Eimeriidae</taxon>
        <taxon>Eimeria</taxon>
    </lineage>
</organism>
<dbReference type="Pfam" id="PF00847">
    <property type="entry name" value="AP2"/>
    <property type="match status" value="1"/>
</dbReference>
<dbReference type="EMBL" id="HG674657">
    <property type="protein sequence ID" value="CDJ39761.1"/>
    <property type="molecule type" value="Genomic_DNA"/>
</dbReference>
<dbReference type="Gene3D" id="1.20.5.2050">
    <property type="match status" value="1"/>
</dbReference>
<evidence type="ECO:0000256" key="1">
    <source>
        <dbReference type="ARBA" id="ARBA00004123"/>
    </source>
</evidence>
<evidence type="ECO:0000256" key="3">
    <source>
        <dbReference type="ARBA" id="ARBA00023125"/>
    </source>
</evidence>
<dbReference type="GeneID" id="25254059"/>
<feature type="region of interest" description="Disordered" evidence="6">
    <location>
        <begin position="487"/>
        <end position="521"/>
    </location>
</feature>
<evidence type="ECO:0000259" key="7">
    <source>
        <dbReference type="Pfam" id="PF00847"/>
    </source>
</evidence>
<dbReference type="OrthoDB" id="354258at2759"/>
<protein>
    <recommendedName>
        <fullName evidence="7">AP2/ERF domain-containing protein</fullName>
    </recommendedName>
</protein>
<feature type="domain" description="AP2/ERF" evidence="7">
    <location>
        <begin position="841"/>
        <end position="888"/>
    </location>
</feature>
<evidence type="ECO:0000256" key="2">
    <source>
        <dbReference type="ARBA" id="ARBA00023015"/>
    </source>
</evidence>
<keyword evidence="2" id="KW-0805">Transcription regulation</keyword>
<feature type="compositionally biased region" description="Basic and acidic residues" evidence="6">
    <location>
        <begin position="66"/>
        <end position="78"/>
    </location>
</feature>
<evidence type="ECO:0000313" key="9">
    <source>
        <dbReference type="Proteomes" id="UP000030747"/>
    </source>
</evidence>
<evidence type="ECO:0000256" key="5">
    <source>
        <dbReference type="ARBA" id="ARBA00023242"/>
    </source>
</evidence>
<dbReference type="OMA" id="AMHCRLE"/>
<feature type="compositionally biased region" description="Polar residues" evidence="6">
    <location>
        <begin position="201"/>
        <end position="213"/>
    </location>
</feature>
<dbReference type="AlphaFoldDB" id="U6KP58"/>
<keyword evidence="3" id="KW-0238">DNA-binding</keyword>
<feature type="region of interest" description="Disordered" evidence="6">
    <location>
        <begin position="916"/>
        <end position="992"/>
    </location>
</feature>
<feature type="compositionally biased region" description="Low complexity" evidence="6">
    <location>
        <begin position="945"/>
        <end position="955"/>
    </location>
</feature>
<proteinExistence type="predicted"/>
<feature type="compositionally biased region" description="Polar residues" evidence="6">
    <location>
        <begin position="982"/>
        <end position="992"/>
    </location>
</feature>
<dbReference type="RefSeq" id="XP_013230514.1">
    <property type="nucleotide sequence ID" value="XM_013375060.1"/>
</dbReference>
<feature type="region of interest" description="Disordered" evidence="6">
    <location>
        <begin position="533"/>
        <end position="553"/>
    </location>
</feature>
<feature type="compositionally biased region" description="Polar residues" evidence="6">
    <location>
        <begin position="80"/>
        <end position="91"/>
    </location>
</feature>
<evidence type="ECO:0000256" key="4">
    <source>
        <dbReference type="ARBA" id="ARBA00023163"/>
    </source>
</evidence>
<name>U6KP58_EIMTE</name>
<keyword evidence="9" id="KW-1185">Reference proteome</keyword>
<dbReference type="InterPro" id="IPR001471">
    <property type="entry name" value="AP2/ERF_dom"/>
</dbReference>
<feature type="compositionally biased region" description="Basic and acidic residues" evidence="6">
    <location>
        <begin position="934"/>
        <end position="944"/>
    </location>
</feature>
<keyword evidence="5" id="KW-0539">Nucleus</keyword>
<feature type="compositionally biased region" description="Low complexity" evidence="6">
    <location>
        <begin position="252"/>
        <end position="261"/>
    </location>
</feature>
<feature type="region of interest" description="Disordered" evidence="6">
    <location>
        <begin position="1006"/>
        <end position="1033"/>
    </location>
</feature>
<evidence type="ECO:0000313" key="8">
    <source>
        <dbReference type="EMBL" id="CDJ39761.1"/>
    </source>
</evidence>
<comment type="subcellular location">
    <subcellularLocation>
        <location evidence="1">Nucleus</location>
    </subcellularLocation>
</comment>
<reference evidence="8" key="1">
    <citation type="submission" date="2013-10" db="EMBL/GenBank/DDBJ databases">
        <title>Genomic analysis of the causative agents of coccidiosis in chickens.</title>
        <authorList>
            <person name="Reid A.J."/>
            <person name="Blake D."/>
            <person name="Billington K."/>
            <person name="Browne H."/>
            <person name="Dunn M."/>
            <person name="Hung S."/>
            <person name="Kawahara F."/>
            <person name="Miranda-Saavedra D."/>
            <person name="Mourier T."/>
            <person name="Nagra H."/>
            <person name="Otto T.D."/>
            <person name="Rawlings N."/>
            <person name="Sanchez A."/>
            <person name="Sanders M."/>
            <person name="Subramaniam C."/>
            <person name="Tay Y."/>
            <person name="Dear P."/>
            <person name="Doerig C."/>
            <person name="Gruber A."/>
            <person name="Parkinson J."/>
            <person name="Shirley M."/>
            <person name="Wan K.L."/>
            <person name="Berriman M."/>
            <person name="Tomley F."/>
            <person name="Pain A."/>
        </authorList>
    </citation>
    <scope>NUCLEOTIDE SEQUENCE [LARGE SCALE GENOMIC DNA]</scope>
    <source>
        <strain evidence="8">Houghton</strain>
    </source>
</reference>
<dbReference type="GO" id="GO:0003677">
    <property type="term" value="F:DNA binding"/>
    <property type="evidence" value="ECO:0007669"/>
    <property type="project" value="UniProtKB-KW"/>
</dbReference>
<sequence>MEDHKLAVPLCTLEVASTGLSRKGPSGSVEQQQQQENTATATVSADCSGSDLHSSRSLPAASTADLKAEGCSRPRRDASSLVSTRRNSSVLQDGIPPSTSPDGSYISSPFFSGSPMEFAETLQPRVLHAAADVQCSLSTPLEKFFDALDSTDIPVGTPSPLATVCTHHTTSPAGEAFPLNGPGVQEGEDADKLRLTSRLARTSTAETTNSSSVFPLRQAETSPEKEPEGQQSFPSTAAGRCCSSSQGEKSRSTSSAATSDSGLLESSSCAELPQQPRAPECAQNQAEKVLDTKDCSNRTGAREELAASDADRLLVDFQLLLILLFDQVCNVVPGLRRQDGGAFYYMHLQRIAAGPLHPTLASYADVLLPICSSMNFFSSSNSSSNDQRTCKQDEQESILSVALRHLARHGTVPAAPIAQMVAKCPAVVFMQVVSALECMYSLQRILTPGAPDPPPKVSEELDPKTIWGDAVAVAEMQKTANFSAEDCVSSSVHPKCPSEDAGSNPSSPHPPVLPSRPTKRARAAADLLATRKQKPTVTPTALPETECESRGVASNTSFADSAAADLMVAAAAGPPRIAQAAGEIASDSRVKSSPTFIPASVNKRRHPNVQAEILSSCCPESLAQRGTRLLGEVLQKLQCEQAMRQPVGKTQSPKQVFSGPVDQPEGAMRQRDAACSAAAVAEGESDSVSSGSARGKRNMSVVGEQSLGEALTQFAAVQQAARSSVSTVAAADTEELQSDAAAAPAADCQLKKHGYGLRRGNAKRGRKAVDEGLPRNRTRLTPVKGPNPQQSRGRAAAPLSPSETLQQEPNHALPPSLTEQLMKLASGAEGDFPAALSSTMRGVFFNRSLNRWVCTWSRNGKEYQRSWSAGKYGYETARGLAMHCRLEKLLSGEAHTLQKGMLAVFKPVINPQVSPAAVETGNSATKPENSAADDAERRKPELLRARCAPRAAPRLDSTTGEAEGDMGVVKPEGVQDSAAGSRLQQTTGSRSTYSDMLTLMNQAISRKPGGSTAEAETNDAATKNADSRGGEALSELVDPSVGEHFLAAVAAAAAACDVPGFED</sequence>
<feature type="region of interest" description="Disordered" evidence="6">
    <location>
        <begin position="201"/>
        <end position="281"/>
    </location>
</feature>